<evidence type="ECO:0000256" key="1">
    <source>
        <dbReference type="SAM" id="Phobius"/>
    </source>
</evidence>
<accession>A0ABD5XNK2</accession>
<keyword evidence="1" id="KW-0812">Transmembrane</keyword>
<name>A0ABD5XNK2_9EURY</name>
<feature type="transmembrane region" description="Helical" evidence="1">
    <location>
        <begin position="46"/>
        <end position="67"/>
    </location>
</feature>
<dbReference type="EMBL" id="JBHTAB010000015">
    <property type="protein sequence ID" value="MFC7131444.1"/>
    <property type="molecule type" value="Genomic_DNA"/>
</dbReference>
<protein>
    <recommendedName>
        <fullName evidence="4">Cox cluster protein</fullName>
    </recommendedName>
</protein>
<proteinExistence type="predicted"/>
<comment type="caution">
    <text evidence="2">The sequence shown here is derived from an EMBL/GenBank/DDBJ whole genome shotgun (WGS) entry which is preliminary data.</text>
</comment>
<keyword evidence="1" id="KW-0472">Membrane</keyword>
<reference evidence="2 3" key="1">
    <citation type="journal article" date="2019" name="Int. J. Syst. Evol. Microbiol.">
        <title>The Global Catalogue of Microorganisms (GCM) 10K type strain sequencing project: providing services to taxonomists for standard genome sequencing and annotation.</title>
        <authorList>
            <consortium name="The Broad Institute Genomics Platform"/>
            <consortium name="The Broad Institute Genome Sequencing Center for Infectious Disease"/>
            <person name="Wu L."/>
            <person name="Ma J."/>
        </authorList>
    </citation>
    <scope>NUCLEOTIDE SEQUENCE [LARGE SCALE GENOMIC DNA]</scope>
    <source>
        <strain evidence="2 3">DSM 26526</strain>
    </source>
</reference>
<evidence type="ECO:0000313" key="2">
    <source>
        <dbReference type="EMBL" id="MFC7131444.1"/>
    </source>
</evidence>
<evidence type="ECO:0000313" key="3">
    <source>
        <dbReference type="Proteomes" id="UP001596460"/>
    </source>
</evidence>
<keyword evidence="3" id="KW-1185">Reference proteome</keyword>
<organism evidence="2 3">
    <name type="scientific">Haloferax chudinovii</name>
    <dbReference type="NCBI Taxonomy" id="1109010"/>
    <lineage>
        <taxon>Archaea</taxon>
        <taxon>Methanobacteriati</taxon>
        <taxon>Methanobacteriota</taxon>
        <taxon>Stenosarchaea group</taxon>
        <taxon>Halobacteria</taxon>
        <taxon>Halobacteriales</taxon>
        <taxon>Haloferacaceae</taxon>
        <taxon>Haloferax</taxon>
    </lineage>
</organism>
<feature type="transmembrane region" description="Helical" evidence="1">
    <location>
        <begin position="73"/>
        <end position="93"/>
    </location>
</feature>
<feature type="transmembrane region" description="Helical" evidence="1">
    <location>
        <begin position="12"/>
        <end position="34"/>
    </location>
</feature>
<evidence type="ECO:0008006" key="4">
    <source>
        <dbReference type="Google" id="ProtNLM"/>
    </source>
</evidence>
<keyword evidence="1" id="KW-1133">Transmembrane helix</keyword>
<dbReference type="RefSeq" id="WP_390247593.1">
    <property type="nucleotide sequence ID" value="NZ_JBHTAB010000015.1"/>
</dbReference>
<dbReference type="AlphaFoldDB" id="A0ABD5XNK2"/>
<sequence length="116" mass="12721">MDSALRTHLWNRAVLVVFALPALGYLGFLSQFLFGEPTGIVRTFLGGLFLFALPVMVLYSTLLGAIAPVNQSLGTVGFFLFTYLFAVALVWTTRRGVQLIRGRRPPKESALDSEGV</sequence>
<gene>
    <name evidence="2" type="ORF">ACFQI8_19000</name>
</gene>
<dbReference type="Proteomes" id="UP001596460">
    <property type="component" value="Unassembled WGS sequence"/>
</dbReference>